<keyword evidence="2" id="KW-1185">Reference proteome</keyword>
<dbReference type="GeneID" id="56037680"/>
<name>A0A7D5LAL2_9EURY</name>
<evidence type="ECO:0000313" key="1">
    <source>
        <dbReference type="EMBL" id="QLG61930.1"/>
    </source>
</evidence>
<dbReference type="OrthoDB" id="339024at2157"/>
<accession>A0A7D5LAL2</accession>
<dbReference type="Proteomes" id="UP000509626">
    <property type="component" value="Chromosome"/>
</dbReference>
<organism evidence="1 2">
    <name type="scientific">Halorarum salinum</name>
    <dbReference type="NCBI Taxonomy" id="2743089"/>
    <lineage>
        <taxon>Archaea</taxon>
        <taxon>Methanobacteriati</taxon>
        <taxon>Methanobacteriota</taxon>
        <taxon>Stenosarchaea group</taxon>
        <taxon>Halobacteria</taxon>
        <taxon>Halobacteriales</taxon>
        <taxon>Haloferacaceae</taxon>
        <taxon>Halorarum</taxon>
    </lineage>
</organism>
<gene>
    <name evidence="1" type="ORF">HUG12_09435</name>
</gene>
<dbReference type="AlphaFoldDB" id="A0A7D5LAL2"/>
<reference evidence="1 2" key="1">
    <citation type="submission" date="2020-06" db="EMBL/GenBank/DDBJ databases">
        <title>NJ-3-1, isolated from saline soil.</title>
        <authorList>
            <person name="Cui H.L."/>
            <person name="Shi X."/>
        </authorList>
    </citation>
    <scope>NUCLEOTIDE SEQUENCE [LARGE SCALE GENOMIC DNA]</scope>
    <source>
        <strain evidence="1 2">NJ-3-1</strain>
    </source>
</reference>
<dbReference type="KEGG" id="halu:HUG12_09435"/>
<dbReference type="EMBL" id="CP058579">
    <property type="protein sequence ID" value="QLG61930.1"/>
    <property type="molecule type" value="Genomic_DNA"/>
</dbReference>
<evidence type="ECO:0000313" key="2">
    <source>
        <dbReference type="Proteomes" id="UP000509626"/>
    </source>
</evidence>
<dbReference type="RefSeq" id="WP_179268515.1">
    <property type="nucleotide sequence ID" value="NZ_CP058579.1"/>
</dbReference>
<sequence>MGSNSSRAFATRLPDDEATLIVDALDETDQQATDLLRRAVEYYVQENPDRIEAFHPDGSLEEFWAELL</sequence>
<protein>
    <submittedName>
        <fullName evidence="1">Uncharacterized protein</fullName>
    </submittedName>
</protein>
<proteinExistence type="predicted"/>